<feature type="compositionally biased region" description="Polar residues" evidence="8">
    <location>
        <begin position="118"/>
        <end position="131"/>
    </location>
</feature>
<dbReference type="InterPro" id="IPR013087">
    <property type="entry name" value="Znf_C2H2_type"/>
</dbReference>
<name>A0A9Q1HWJ5_CONCO</name>
<sequence>MTEAFRNRTRADSSLYTSWKASMDMNAERPFACSAPGCTQRFPTEDHLMIHRHKHEMSLKLPSAKKDSVLSDQTPTPPSVPEELRPGGSPTRELEDRLQSMGLTCQLPQGSVDHDHMSGSSASQQAPPTKANSILTQQTTTNQQLGPGSGLLSCMLYLQAQQRQPQPASRPDSAQPDPALPDSAHPSAVSHTCTCSDLQQVKSHGLPIGSRLIGSTHGSTGSSPQILHSEAKQKLKATLRHHSGCAPDGDSDAVGHMMPMTSPPQQQLPHAYQRPGHAHSQSPTHSHPQGGYNHPQRHFNQLRPPAPDPHTPPPTPGRPRRCGQVCRQVWAGVQAGVGRRRRGREEDSDGRREKFLERNRAAASRCRQKRKVWVCSLERKAEELSHTHLQLQNEVTQLKSEVTQLKQLLLAHRDCPITKRLRDTTVQTPGQQMALPRPALSPPLQQGAIESKLHL</sequence>
<dbReference type="InterPro" id="IPR046347">
    <property type="entry name" value="bZIP_sf"/>
</dbReference>
<dbReference type="Proteomes" id="UP001152803">
    <property type="component" value="Unassembled WGS sequence"/>
</dbReference>
<dbReference type="Pfam" id="PF00170">
    <property type="entry name" value="bZIP_1"/>
    <property type="match status" value="1"/>
</dbReference>
<dbReference type="InterPro" id="IPR036236">
    <property type="entry name" value="Znf_C2H2_sf"/>
</dbReference>
<evidence type="ECO:0000259" key="10">
    <source>
        <dbReference type="PROSITE" id="PS50217"/>
    </source>
</evidence>
<evidence type="ECO:0000256" key="6">
    <source>
        <dbReference type="PROSITE-ProRule" id="PRU00042"/>
    </source>
</evidence>
<dbReference type="Gene3D" id="3.30.160.60">
    <property type="entry name" value="Classic Zinc Finger"/>
    <property type="match status" value="1"/>
</dbReference>
<dbReference type="PROSITE" id="PS00028">
    <property type="entry name" value="ZINC_FINGER_C2H2_1"/>
    <property type="match status" value="1"/>
</dbReference>
<evidence type="ECO:0000256" key="3">
    <source>
        <dbReference type="ARBA" id="ARBA00023125"/>
    </source>
</evidence>
<evidence type="ECO:0000256" key="2">
    <source>
        <dbReference type="ARBA" id="ARBA00023015"/>
    </source>
</evidence>
<evidence type="ECO:0000256" key="7">
    <source>
        <dbReference type="SAM" id="Coils"/>
    </source>
</evidence>
<dbReference type="GO" id="GO:0005634">
    <property type="term" value="C:nucleus"/>
    <property type="evidence" value="ECO:0007669"/>
    <property type="project" value="UniProtKB-SubCell"/>
</dbReference>
<dbReference type="CDD" id="cd14687">
    <property type="entry name" value="bZIP_ATF2"/>
    <property type="match status" value="1"/>
</dbReference>
<keyword evidence="5" id="KW-0539">Nucleus</keyword>
<evidence type="ECO:0000256" key="8">
    <source>
        <dbReference type="SAM" id="MobiDB-lite"/>
    </source>
</evidence>
<comment type="subcellular location">
    <subcellularLocation>
        <location evidence="1">Nucleus</location>
    </subcellularLocation>
</comment>
<keyword evidence="6" id="KW-0863">Zinc-finger</keyword>
<dbReference type="InterPro" id="IPR051027">
    <property type="entry name" value="bZIP_transcription_factors"/>
</dbReference>
<dbReference type="PROSITE" id="PS50157">
    <property type="entry name" value="ZINC_FINGER_C2H2_2"/>
    <property type="match status" value="1"/>
</dbReference>
<evidence type="ECO:0000313" key="12">
    <source>
        <dbReference type="Proteomes" id="UP001152803"/>
    </source>
</evidence>
<evidence type="ECO:0000313" key="11">
    <source>
        <dbReference type="EMBL" id="KAJ8267296.1"/>
    </source>
</evidence>
<feature type="compositionally biased region" description="Low complexity" evidence="8">
    <location>
        <begin position="160"/>
        <end position="171"/>
    </location>
</feature>
<evidence type="ECO:0000256" key="4">
    <source>
        <dbReference type="ARBA" id="ARBA00023163"/>
    </source>
</evidence>
<dbReference type="SMART" id="SM00338">
    <property type="entry name" value="BRLZ"/>
    <property type="match status" value="1"/>
</dbReference>
<dbReference type="InterPro" id="IPR004827">
    <property type="entry name" value="bZIP"/>
</dbReference>
<evidence type="ECO:0000256" key="1">
    <source>
        <dbReference type="ARBA" id="ARBA00004123"/>
    </source>
</evidence>
<feature type="region of interest" description="Disordered" evidence="8">
    <location>
        <begin position="160"/>
        <end position="191"/>
    </location>
</feature>
<feature type="region of interest" description="Disordered" evidence="8">
    <location>
        <begin position="427"/>
        <end position="455"/>
    </location>
</feature>
<dbReference type="GO" id="GO:0003677">
    <property type="term" value="F:DNA binding"/>
    <property type="evidence" value="ECO:0007669"/>
    <property type="project" value="UniProtKB-KW"/>
</dbReference>
<dbReference type="FunFam" id="1.20.5.170:FF:000010">
    <property type="entry name" value="Cyclic AMP-dependent transcription factor ATF-2"/>
    <property type="match status" value="1"/>
</dbReference>
<keyword evidence="12" id="KW-1185">Reference proteome</keyword>
<feature type="domain" description="BZIP" evidence="10">
    <location>
        <begin position="349"/>
        <end position="412"/>
    </location>
</feature>
<keyword evidence="6" id="KW-0479">Metal-binding</keyword>
<proteinExistence type="predicted"/>
<feature type="region of interest" description="Disordered" evidence="8">
    <location>
        <begin position="234"/>
        <end position="322"/>
    </location>
</feature>
<dbReference type="SUPFAM" id="SSF57959">
    <property type="entry name" value="Leucine zipper domain"/>
    <property type="match status" value="1"/>
</dbReference>
<dbReference type="OrthoDB" id="295274at2759"/>
<dbReference type="SUPFAM" id="SSF57667">
    <property type="entry name" value="beta-beta-alpha zinc fingers"/>
    <property type="match status" value="1"/>
</dbReference>
<dbReference type="EMBL" id="JAFJMO010000009">
    <property type="protein sequence ID" value="KAJ8267296.1"/>
    <property type="molecule type" value="Genomic_DNA"/>
</dbReference>
<gene>
    <name evidence="11" type="ORF">COCON_G00124680</name>
</gene>
<keyword evidence="3" id="KW-0238">DNA-binding</keyword>
<dbReference type="PANTHER" id="PTHR19304">
    <property type="entry name" value="CYCLIC-AMP RESPONSE ELEMENT BINDING PROTEIN"/>
    <property type="match status" value="1"/>
</dbReference>
<reference evidence="11" key="1">
    <citation type="journal article" date="2023" name="Science">
        <title>Genome structures resolve the early diversification of teleost fishes.</title>
        <authorList>
            <person name="Parey E."/>
            <person name="Louis A."/>
            <person name="Montfort J."/>
            <person name="Bouchez O."/>
            <person name="Roques C."/>
            <person name="Iampietro C."/>
            <person name="Lluch J."/>
            <person name="Castinel A."/>
            <person name="Donnadieu C."/>
            <person name="Desvignes T."/>
            <person name="Floi Bucao C."/>
            <person name="Jouanno E."/>
            <person name="Wen M."/>
            <person name="Mejri S."/>
            <person name="Dirks R."/>
            <person name="Jansen H."/>
            <person name="Henkel C."/>
            <person name="Chen W.J."/>
            <person name="Zahm M."/>
            <person name="Cabau C."/>
            <person name="Klopp C."/>
            <person name="Thompson A.W."/>
            <person name="Robinson-Rechavi M."/>
            <person name="Braasch I."/>
            <person name="Lecointre G."/>
            <person name="Bobe J."/>
            <person name="Postlethwait J.H."/>
            <person name="Berthelot C."/>
            <person name="Roest Crollius H."/>
            <person name="Guiguen Y."/>
        </authorList>
    </citation>
    <scope>NUCLEOTIDE SEQUENCE</scope>
    <source>
        <strain evidence="11">Concon-B</strain>
    </source>
</reference>
<dbReference type="GO" id="GO:0003700">
    <property type="term" value="F:DNA-binding transcription factor activity"/>
    <property type="evidence" value="ECO:0007669"/>
    <property type="project" value="InterPro"/>
</dbReference>
<comment type="caution">
    <text evidence="11">The sequence shown here is derived from an EMBL/GenBank/DDBJ whole genome shotgun (WGS) entry which is preliminary data.</text>
</comment>
<dbReference type="PROSITE" id="PS00036">
    <property type="entry name" value="BZIP_BASIC"/>
    <property type="match status" value="1"/>
</dbReference>
<feature type="region of interest" description="Disordered" evidence="8">
    <location>
        <begin position="62"/>
        <end position="131"/>
    </location>
</feature>
<keyword evidence="6" id="KW-0862">Zinc</keyword>
<organism evidence="11 12">
    <name type="scientific">Conger conger</name>
    <name type="common">Conger eel</name>
    <name type="synonym">Muraena conger</name>
    <dbReference type="NCBI Taxonomy" id="82655"/>
    <lineage>
        <taxon>Eukaryota</taxon>
        <taxon>Metazoa</taxon>
        <taxon>Chordata</taxon>
        <taxon>Craniata</taxon>
        <taxon>Vertebrata</taxon>
        <taxon>Euteleostomi</taxon>
        <taxon>Actinopterygii</taxon>
        <taxon>Neopterygii</taxon>
        <taxon>Teleostei</taxon>
        <taxon>Anguilliformes</taxon>
        <taxon>Congridae</taxon>
        <taxon>Conger</taxon>
    </lineage>
</organism>
<dbReference type="PROSITE" id="PS50217">
    <property type="entry name" value="BZIP"/>
    <property type="match status" value="1"/>
</dbReference>
<keyword evidence="4" id="KW-0804">Transcription</keyword>
<feature type="domain" description="C2H2-type" evidence="9">
    <location>
        <begin position="31"/>
        <end position="55"/>
    </location>
</feature>
<keyword evidence="7" id="KW-0175">Coiled coil</keyword>
<accession>A0A9Q1HWJ5</accession>
<dbReference type="AlphaFoldDB" id="A0A9Q1HWJ5"/>
<dbReference type="Gene3D" id="1.20.5.170">
    <property type="match status" value="1"/>
</dbReference>
<feature type="compositionally biased region" description="Basic residues" evidence="8">
    <location>
        <begin position="234"/>
        <end position="243"/>
    </location>
</feature>
<evidence type="ECO:0000259" key="9">
    <source>
        <dbReference type="PROSITE" id="PS50157"/>
    </source>
</evidence>
<feature type="coiled-coil region" evidence="7">
    <location>
        <begin position="381"/>
        <end position="408"/>
    </location>
</feature>
<protein>
    <submittedName>
        <fullName evidence="11">Uncharacterized protein</fullName>
    </submittedName>
</protein>
<dbReference type="GO" id="GO:0008270">
    <property type="term" value="F:zinc ion binding"/>
    <property type="evidence" value="ECO:0007669"/>
    <property type="project" value="UniProtKB-KW"/>
</dbReference>
<keyword evidence="2" id="KW-0805">Transcription regulation</keyword>
<evidence type="ECO:0000256" key="5">
    <source>
        <dbReference type="ARBA" id="ARBA00023242"/>
    </source>
</evidence>
<feature type="compositionally biased region" description="Pro residues" evidence="8">
    <location>
        <begin position="304"/>
        <end position="317"/>
    </location>
</feature>